<name>A0AA86UM83_9EUKA</name>
<dbReference type="Gene3D" id="3.40.50.300">
    <property type="entry name" value="P-loop containing nucleotide triphosphate hydrolases"/>
    <property type="match status" value="1"/>
</dbReference>
<evidence type="ECO:0000313" key="3">
    <source>
        <dbReference type="Proteomes" id="UP001642409"/>
    </source>
</evidence>
<dbReference type="GO" id="GO:0003924">
    <property type="term" value="F:GTPase activity"/>
    <property type="evidence" value="ECO:0007669"/>
    <property type="project" value="InterPro"/>
</dbReference>
<dbReference type="InterPro" id="IPR027417">
    <property type="entry name" value="P-loop_NTPase"/>
</dbReference>
<dbReference type="EMBL" id="CAXDID020000033">
    <property type="protein sequence ID" value="CAL5995481.1"/>
    <property type="molecule type" value="Genomic_DNA"/>
</dbReference>
<keyword evidence="3" id="KW-1185">Reference proteome</keyword>
<dbReference type="PROSITE" id="PS51419">
    <property type="entry name" value="RAB"/>
    <property type="match status" value="1"/>
</dbReference>
<dbReference type="GO" id="GO:0005525">
    <property type="term" value="F:GTP binding"/>
    <property type="evidence" value="ECO:0007669"/>
    <property type="project" value="InterPro"/>
</dbReference>
<proteinExistence type="predicted"/>
<dbReference type="InterPro" id="IPR001806">
    <property type="entry name" value="Small_GTPase"/>
</dbReference>
<gene>
    <name evidence="2" type="ORF">HINF_LOCUS14053</name>
    <name evidence="1" type="ORF">HINF_LOCUS48569</name>
</gene>
<organism evidence="1">
    <name type="scientific">Hexamita inflata</name>
    <dbReference type="NCBI Taxonomy" id="28002"/>
    <lineage>
        <taxon>Eukaryota</taxon>
        <taxon>Metamonada</taxon>
        <taxon>Diplomonadida</taxon>
        <taxon>Hexamitidae</taxon>
        <taxon>Hexamitinae</taxon>
        <taxon>Hexamita</taxon>
    </lineage>
</organism>
<accession>A0AA86UM83</accession>
<evidence type="ECO:0000313" key="2">
    <source>
        <dbReference type="EMBL" id="CAL5995481.1"/>
    </source>
</evidence>
<dbReference type="Pfam" id="PF00071">
    <property type="entry name" value="Ras"/>
    <property type="match status" value="1"/>
</dbReference>
<comment type="caution">
    <text evidence="1">The sequence shown here is derived from an EMBL/GenBank/DDBJ whole genome shotgun (WGS) entry which is preliminary data.</text>
</comment>
<reference evidence="2 3" key="2">
    <citation type="submission" date="2024-07" db="EMBL/GenBank/DDBJ databases">
        <authorList>
            <person name="Akdeniz Z."/>
        </authorList>
    </citation>
    <scope>NUCLEOTIDE SEQUENCE [LARGE SCALE GENOMIC DNA]</scope>
</reference>
<dbReference type="SUPFAM" id="SSF52540">
    <property type="entry name" value="P-loop containing nucleoside triphosphate hydrolases"/>
    <property type="match status" value="1"/>
</dbReference>
<sequence>MKLSQHYYQNAQVVILVFSINESATLQQCTQLIEEIKISVSDALIILVGQQFTDQRQISIDETIYFAEMNNITYIEISYLEDNQQQINVLRQQITQIIDQKLK</sequence>
<reference evidence="1" key="1">
    <citation type="submission" date="2023-06" db="EMBL/GenBank/DDBJ databases">
        <authorList>
            <person name="Kurt Z."/>
        </authorList>
    </citation>
    <scope>NUCLEOTIDE SEQUENCE</scope>
</reference>
<dbReference type="EMBL" id="CATOUU010000937">
    <property type="protein sequence ID" value="CAI9960924.1"/>
    <property type="molecule type" value="Genomic_DNA"/>
</dbReference>
<protein>
    <submittedName>
        <fullName evidence="1">Ras family protein</fullName>
    </submittedName>
    <submittedName>
        <fullName evidence="2">Ras_family protein</fullName>
    </submittedName>
</protein>
<dbReference type="AlphaFoldDB" id="A0AA86UM83"/>
<evidence type="ECO:0000313" key="1">
    <source>
        <dbReference type="EMBL" id="CAI9960924.1"/>
    </source>
</evidence>
<dbReference type="Proteomes" id="UP001642409">
    <property type="component" value="Unassembled WGS sequence"/>
</dbReference>